<dbReference type="AlphaFoldDB" id="A0A2T7BH71"/>
<protein>
    <submittedName>
        <fullName evidence="2">Epimerase</fullName>
    </submittedName>
</protein>
<gene>
    <name evidence="2" type="ORF">DCC81_15255</name>
</gene>
<keyword evidence="3" id="KW-1185">Reference proteome</keyword>
<dbReference type="GO" id="GO:0005737">
    <property type="term" value="C:cytoplasm"/>
    <property type="evidence" value="ECO:0007669"/>
    <property type="project" value="TreeGrafter"/>
</dbReference>
<accession>A0A2T7BH71</accession>
<dbReference type="InterPro" id="IPR036291">
    <property type="entry name" value="NAD(P)-bd_dom_sf"/>
</dbReference>
<evidence type="ECO:0000313" key="2">
    <source>
        <dbReference type="EMBL" id="PUZ25627.1"/>
    </source>
</evidence>
<dbReference type="OrthoDB" id="9807212at2"/>
<dbReference type="Pfam" id="PF01370">
    <property type="entry name" value="Epimerase"/>
    <property type="match status" value="1"/>
</dbReference>
<evidence type="ECO:0000313" key="3">
    <source>
        <dbReference type="Proteomes" id="UP000244450"/>
    </source>
</evidence>
<name>A0A2T7BH71_9BACT</name>
<evidence type="ECO:0000259" key="1">
    <source>
        <dbReference type="Pfam" id="PF01370"/>
    </source>
</evidence>
<dbReference type="PANTHER" id="PTHR48079:SF6">
    <property type="entry name" value="NAD(P)-BINDING DOMAIN-CONTAINING PROTEIN-RELATED"/>
    <property type="match status" value="1"/>
</dbReference>
<dbReference type="SUPFAM" id="SSF51735">
    <property type="entry name" value="NAD(P)-binding Rossmann-fold domains"/>
    <property type="match status" value="1"/>
</dbReference>
<comment type="caution">
    <text evidence="2">The sequence shown here is derived from an EMBL/GenBank/DDBJ whole genome shotgun (WGS) entry which is preliminary data.</text>
</comment>
<dbReference type="RefSeq" id="WP_108687467.1">
    <property type="nucleotide sequence ID" value="NZ_QCYK01000002.1"/>
</dbReference>
<dbReference type="GO" id="GO:0004029">
    <property type="term" value="F:aldehyde dehydrogenase (NAD+) activity"/>
    <property type="evidence" value="ECO:0007669"/>
    <property type="project" value="TreeGrafter"/>
</dbReference>
<reference evidence="2 3" key="1">
    <citation type="submission" date="2018-04" db="EMBL/GenBank/DDBJ databases">
        <title>Chitinophaga fuyangensis sp. nov., isolated from soil in a chemical factory.</title>
        <authorList>
            <person name="Chen K."/>
        </authorList>
    </citation>
    <scope>NUCLEOTIDE SEQUENCE [LARGE SCALE GENOMIC DNA]</scope>
    <source>
        <strain evidence="2 3">LY-1</strain>
    </source>
</reference>
<dbReference type="InterPro" id="IPR051783">
    <property type="entry name" value="NAD(P)-dependent_oxidoreduct"/>
</dbReference>
<dbReference type="PANTHER" id="PTHR48079">
    <property type="entry name" value="PROTEIN YEEZ"/>
    <property type="match status" value="1"/>
</dbReference>
<dbReference type="Gene3D" id="3.40.50.720">
    <property type="entry name" value="NAD(P)-binding Rossmann-like Domain"/>
    <property type="match status" value="1"/>
</dbReference>
<proteinExistence type="predicted"/>
<sequence>MKHIFLTGVTGYIGGSVAVKLVAAGYSVTALVRQPADAVRVQAMGIQTVTGSIQDPALLRRELQAADAFINTATADDPYFIALVLDILARTGKTFIQTSGSSIVADKAAGAFAAETPLEDLPTTVILEKTGRVAIDRAVVDAAQNGIRSIVICPPMVYGQGLGLKTDSIQVPALYATARQLGQSVVIGEGRNIWSNVHIEDLADLYVLALEKAKAGSFFYAENGLNSLAEIAATIRRRSGLTTPVRQLTMDEATALWGAEGAHTGFGSNSWLLADKARRELGWAPRYADMLAVI</sequence>
<dbReference type="Proteomes" id="UP000244450">
    <property type="component" value="Unassembled WGS sequence"/>
</dbReference>
<dbReference type="EMBL" id="QCYK01000002">
    <property type="protein sequence ID" value="PUZ25627.1"/>
    <property type="molecule type" value="Genomic_DNA"/>
</dbReference>
<feature type="domain" description="NAD-dependent epimerase/dehydratase" evidence="1">
    <location>
        <begin position="4"/>
        <end position="215"/>
    </location>
</feature>
<dbReference type="InterPro" id="IPR001509">
    <property type="entry name" value="Epimerase_deHydtase"/>
</dbReference>
<organism evidence="2 3">
    <name type="scientific">Chitinophaga parva</name>
    <dbReference type="NCBI Taxonomy" id="2169414"/>
    <lineage>
        <taxon>Bacteria</taxon>
        <taxon>Pseudomonadati</taxon>
        <taxon>Bacteroidota</taxon>
        <taxon>Chitinophagia</taxon>
        <taxon>Chitinophagales</taxon>
        <taxon>Chitinophagaceae</taxon>
        <taxon>Chitinophaga</taxon>
    </lineage>
</organism>